<comment type="caution">
    <text evidence="7">The sequence shown here is derived from an EMBL/GenBank/DDBJ whole genome shotgun (WGS) entry which is preliminary data.</text>
</comment>
<evidence type="ECO:0000256" key="6">
    <source>
        <dbReference type="RuleBase" id="RU362030"/>
    </source>
</evidence>
<evidence type="ECO:0000313" key="8">
    <source>
        <dbReference type="Proteomes" id="UP000473014"/>
    </source>
</evidence>
<name>A0A6G2BJJ1_9ACTN</name>
<evidence type="ECO:0000256" key="4">
    <source>
        <dbReference type="ARBA" id="ARBA00022679"/>
    </source>
</evidence>
<gene>
    <name evidence="7" type="ORF">F0L17_25720</name>
</gene>
<dbReference type="InterPro" id="IPR007213">
    <property type="entry name" value="Ppm1/Ppm2/Tcmp"/>
</dbReference>
<dbReference type="EMBL" id="WIXO01000001">
    <property type="protein sequence ID" value="MTE22438.1"/>
    <property type="molecule type" value="Genomic_DNA"/>
</dbReference>
<dbReference type="InterPro" id="IPR011610">
    <property type="entry name" value="SAM_mthyl_Trfase_ML2640-like"/>
</dbReference>
<proteinExistence type="inferred from homology"/>
<comment type="function">
    <text evidence="1 6">Exhibits S-adenosyl-L-methionine-dependent methyltransferase activity.</text>
</comment>
<keyword evidence="4 7" id="KW-0808">Transferase</keyword>
<dbReference type="Pfam" id="PF04072">
    <property type="entry name" value="LCM"/>
    <property type="match status" value="1"/>
</dbReference>
<accession>A0A6G2BJJ1</accession>
<dbReference type="PANTHER" id="PTHR43619">
    <property type="entry name" value="S-ADENOSYL-L-METHIONINE-DEPENDENT METHYLTRANSFERASE YKTD-RELATED"/>
    <property type="match status" value="1"/>
</dbReference>
<sequence>MAALRAKENDRPDRLFEDPYAGRFLAAAGVDPAKWSVGPATGTGFLELVADQVAVRTRFLDESLLDAAGGPCGQVVLLASGMDARPYRLDWPIGTRVFELDFADVLGFKRHALVGSGAVPRCEHVEVAADLREDWPQALREAGFQPDVPTAWLVEGILYGLPQEAADLLLERVTELSAPGSELAGDHIEDSDVLRAARGAISPELVELWRGGPTGDLDTWLEGHGWEATVHDIRVVVGTFGRPTPPAFDPTIEGTGRGWLVTARLGGQES</sequence>
<dbReference type="AlphaFoldDB" id="A0A6G2BJJ1"/>
<dbReference type="NCBIfam" id="TIGR00027">
    <property type="entry name" value="mthyl_TIGR00027"/>
    <property type="match status" value="1"/>
</dbReference>
<dbReference type="InterPro" id="IPR029063">
    <property type="entry name" value="SAM-dependent_MTases_sf"/>
</dbReference>
<dbReference type="Proteomes" id="UP000473014">
    <property type="component" value="Unassembled WGS sequence"/>
</dbReference>
<comment type="similarity">
    <text evidence="2 6">Belongs to the UPF0677 family.</text>
</comment>
<protein>
    <recommendedName>
        <fullName evidence="6">S-adenosyl-L-methionine-dependent methyltransferase</fullName>
        <ecNumber evidence="6">2.1.1.-</ecNumber>
    </recommendedName>
</protein>
<dbReference type="Gene3D" id="3.40.50.150">
    <property type="entry name" value="Vaccinia Virus protein VP39"/>
    <property type="match status" value="1"/>
</dbReference>
<evidence type="ECO:0000256" key="2">
    <source>
        <dbReference type="ARBA" id="ARBA00008138"/>
    </source>
</evidence>
<dbReference type="EC" id="2.1.1.-" evidence="6"/>
<keyword evidence="5 6" id="KW-0949">S-adenosyl-L-methionine</keyword>
<dbReference type="GO" id="GO:0008168">
    <property type="term" value="F:methyltransferase activity"/>
    <property type="evidence" value="ECO:0007669"/>
    <property type="project" value="UniProtKB-UniRule"/>
</dbReference>
<evidence type="ECO:0000256" key="3">
    <source>
        <dbReference type="ARBA" id="ARBA00022603"/>
    </source>
</evidence>
<organism evidence="7 8">
    <name type="scientific">Streptomyces taklimakanensis</name>
    <dbReference type="NCBI Taxonomy" id="2569853"/>
    <lineage>
        <taxon>Bacteria</taxon>
        <taxon>Bacillati</taxon>
        <taxon>Actinomycetota</taxon>
        <taxon>Actinomycetes</taxon>
        <taxon>Kitasatosporales</taxon>
        <taxon>Streptomycetaceae</taxon>
        <taxon>Streptomyces</taxon>
    </lineage>
</organism>
<keyword evidence="3 6" id="KW-0489">Methyltransferase</keyword>
<evidence type="ECO:0000313" key="7">
    <source>
        <dbReference type="EMBL" id="MTE22438.1"/>
    </source>
</evidence>
<dbReference type="SUPFAM" id="SSF53335">
    <property type="entry name" value="S-adenosyl-L-methionine-dependent methyltransferases"/>
    <property type="match status" value="1"/>
</dbReference>
<evidence type="ECO:0000256" key="1">
    <source>
        <dbReference type="ARBA" id="ARBA00003907"/>
    </source>
</evidence>
<keyword evidence="8" id="KW-1185">Reference proteome</keyword>
<dbReference type="PANTHER" id="PTHR43619:SF2">
    <property type="entry name" value="S-ADENOSYL-L-METHIONINE-DEPENDENT METHYLTRANSFERASES SUPERFAMILY PROTEIN"/>
    <property type="match status" value="1"/>
</dbReference>
<evidence type="ECO:0000256" key="5">
    <source>
        <dbReference type="ARBA" id="ARBA00022691"/>
    </source>
</evidence>
<reference evidence="7 8" key="1">
    <citation type="submission" date="2019-11" db="EMBL/GenBank/DDBJ databases">
        <authorList>
            <person name="Yuan L."/>
        </authorList>
    </citation>
    <scope>NUCLEOTIDE SEQUENCE [LARGE SCALE GENOMIC DNA]</scope>
    <source>
        <strain evidence="7 8">TRM43335</strain>
    </source>
</reference>
<dbReference type="GO" id="GO:0032259">
    <property type="term" value="P:methylation"/>
    <property type="evidence" value="ECO:0007669"/>
    <property type="project" value="UniProtKB-KW"/>
</dbReference>